<evidence type="ECO:0000313" key="11">
    <source>
        <dbReference type="Proteomes" id="UP000054266"/>
    </source>
</evidence>
<evidence type="ECO:0000256" key="5">
    <source>
        <dbReference type="PIRNR" id="PIRNR017250"/>
    </source>
</evidence>
<gene>
    <name evidence="10" type="ORF">PV04_09355</name>
</gene>
<evidence type="ECO:0000256" key="2">
    <source>
        <dbReference type="ARBA" id="ARBA00022694"/>
    </source>
</evidence>
<keyword evidence="10" id="KW-0255">Endonuclease</keyword>
<dbReference type="FunFam" id="3.40.1350.10:FF:000008">
    <property type="entry name" value="tRNA-splicing endonuclease subunit Sen34"/>
    <property type="match status" value="1"/>
</dbReference>
<dbReference type="InterPro" id="IPR011856">
    <property type="entry name" value="tRNA_endonuc-like_dom_sf"/>
</dbReference>
<evidence type="ECO:0000259" key="8">
    <source>
        <dbReference type="Pfam" id="PF01974"/>
    </source>
</evidence>
<feature type="active site" evidence="6">
    <location>
        <position position="257"/>
    </location>
</feature>
<accession>A0A0D2CGX8</accession>
<keyword evidence="2 5" id="KW-0819">tRNA processing</keyword>
<feature type="compositionally biased region" description="Polar residues" evidence="7">
    <location>
        <begin position="145"/>
        <end position="156"/>
    </location>
</feature>
<dbReference type="SUPFAM" id="SSF53032">
    <property type="entry name" value="tRNA-intron endonuclease catalytic domain-like"/>
    <property type="match status" value="1"/>
</dbReference>
<dbReference type="PIRSF" id="PIRSF017250">
    <property type="entry name" value="tRNA_splic_SEN34"/>
    <property type="match status" value="1"/>
</dbReference>
<dbReference type="PANTHER" id="PTHR13070">
    <property type="entry name" value="TRNA-SPLICING ENDONUCLEASE SUBUNIT SEN34-RELATED"/>
    <property type="match status" value="1"/>
</dbReference>
<keyword evidence="10" id="KW-0540">Nuclease</keyword>
<evidence type="ECO:0000313" key="10">
    <source>
        <dbReference type="EMBL" id="KIW64421.1"/>
    </source>
</evidence>
<feature type="active site" evidence="6">
    <location>
        <position position="296"/>
    </location>
</feature>
<dbReference type="InterPro" id="IPR016690">
    <property type="entry name" value="TSEN34"/>
</dbReference>
<dbReference type="AlphaFoldDB" id="A0A0D2CGX8"/>
<dbReference type="CDD" id="cd22363">
    <property type="entry name" value="tRNA-intron_lyase_C"/>
    <property type="match status" value="1"/>
</dbReference>
<dbReference type="Proteomes" id="UP000054266">
    <property type="component" value="Unassembled WGS sequence"/>
</dbReference>
<keyword evidence="11" id="KW-1185">Reference proteome</keyword>
<feature type="region of interest" description="Disordered" evidence="7">
    <location>
        <begin position="120"/>
        <end position="163"/>
    </location>
</feature>
<comment type="function">
    <text evidence="4">Constitutes one of the two catalytic subunit of the tRNA-splicing endonuclease complex, a complex responsible for identification and cleavage of the splice sites in pre-tRNA. It cleaves pre-tRNA at the 5'- and 3'-splice sites to release the intron. The products are an intron and two tRNA half-molecules bearing 2',3'-cyclic phosphate and 5'-OH termini. There are no conserved sequences at the splice sites, but the intron is invariably located at the same site in the gene, placing the splice sites an invariant distance from the constant structural features of the tRNA body. It probably carries the active site for 3'-splice site cleavage.</text>
</comment>
<name>A0A0D2CGX8_9EURO</name>
<keyword evidence="3 5" id="KW-0456">Lyase</keyword>
<comment type="similarity">
    <text evidence="1 5">Belongs to the tRNA-intron endonuclease family.</text>
</comment>
<dbReference type="PANTHER" id="PTHR13070:SF0">
    <property type="entry name" value="TRNA-SPLICING ENDONUCLEASE SUBUNIT SEN34"/>
    <property type="match status" value="1"/>
</dbReference>
<sequence>MANQAGTMNSPSDLGFDFLPDLPVAISLVGGRYLLFDVKLVTWLRREHRICGTALGTLPIAPSQNLFLGVPIEIMPEEAKLLVERNIGVVVDDARAHAQAVRSGDRARRADYLARIEKQSNQVKQAKDQEKLESKRRALEKQSKKSSPASRSTQADTGHDLLDFDEVDGGAEEVQTVDEGEVLVQDDSPVKVLPLTATSSFYRVTPATSRLLLPSPLSTSKSTIEAPPPTYPLYRHLHDKGFFMTPGLRFGCQYTVYPGDPLRFHSHFLAIGMEWDEEIDLIDIVAGGRLGTGVKKGFLLGGANPADGGVRTFSVEWAAM</sequence>
<evidence type="ECO:0000256" key="1">
    <source>
        <dbReference type="ARBA" id="ARBA00008078"/>
    </source>
</evidence>
<feature type="domain" description="TSEN34 N-terminal" evidence="9">
    <location>
        <begin position="25"/>
        <end position="93"/>
    </location>
</feature>
<dbReference type="InterPro" id="IPR036167">
    <property type="entry name" value="tRNA_intron_Endo_cat-like_sf"/>
</dbReference>
<feature type="domain" description="tRNA intron endonuclease catalytic" evidence="8">
    <location>
        <begin position="231"/>
        <end position="301"/>
    </location>
</feature>
<dbReference type="InterPro" id="IPR006676">
    <property type="entry name" value="tRNA_splic"/>
</dbReference>
<dbReference type="Gene3D" id="3.40.1350.10">
    <property type="match status" value="1"/>
</dbReference>
<dbReference type="GO" id="GO:0000213">
    <property type="term" value="F:tRNA-intron lyase activity"/>
    <property type="evidence" value="ECO:0007669"/>
    <property type="project" value="UniProtKB-UniRule"/>
</dbReference>
<dbReference type="InterPro" id="IPR059049">
    <property type="entry name" value="TSEN34_N"/>
</dbReference>
<dbReference type="Pfam" id="PF26577">
    <property type="entry name" value="TSEN34_N"/>
    <property type="match status" value="1"/>
</dbReference>
<dbReference type="GO" id="GO:0003676">
    <property type="term" value="F:nucleic acid binding"/>
    <property type="evidence" value="ECO:0007669"/>
    <property type="project" value="InterPro"/>
</dbReference>
<dbReference type="EC" id="4.6.1.16" evidence="5"/>
<dbReference type="HOGENOM" id="CLU_049366_0_0_1"/>
<feature type="compositionally biased region" description="Basic and acidic residues" evidence="7">
    <location>
        <begin position="125"/>
        <end position="143"/>
    </location>
</feature>
<feature type="active site" evidence="6">
    <location>
        <position position="265"/>
    </location>
</feature>
<dbReference type="GO" id="GO:0000379">
    <property type="term" value="P:tRNA-type intron splice site recognition and cleavage"/>
    <property type="evidence" value="ECO:0007669"/>
    <property type="project" value="UniProtKB-UniRule"/>
</dbReference>
<dbReference type="InterPro" id="IPR006677">
    <property type="entry name" value="tRNA_intron_Endonuc_cat-like"/>
</dbReference>
<dbReference type="STRING" id="5601.A0A0D2CGX8"/>
<evidence type="ECO:0000256" key="3">
    <source>
        <dbReference type="ARBA" id="ARBA00023239"/>
    </source>
</evidence>
<keyword evidence="10" id="KW-0378">Hydrolase</keyword>
<reference evidence="10 11" key="1">
    <citation type="submission" date="2015-01" db="EMBL/GenBank/DDBJ databases">
        <title>The Genome Sequence of Capronia semiimmersa CBS27337.</title>
        <authorList>
            <consortium name="The Broad Institute Genomics Platform"/>
            <person name="Cuomo C."/>
            <person name="de Hoog S."/>
            <person name="Gorbushina A."/>
            <person name="Stielow B."/>
            <person name="Teixiera M."/>
            <person name="Abouelleil A."/>
            <person name="Chapman S.B."/>
            <person name="Priest M."/>
            <person name="Young S.K."/>
            <person name="Wortman J."/>
            <person name="Nusbaum C."/>
            <person name="Birren B."/>
        </authorList>
    </citation>
    <scope>NUCLEOTIDE SEQUENCE [LARGE SCALE GENOMIC DNA]</scope>
    <source>
        <strain evidence="10 11">CBS 27337</strain>
    </source>
</reference>
<evidence type="ECO:0000256" key="7">
    <source>
        <dbReference type="SAM" id="MobiDB-lite"/>
    </source>
</evidence>
<dbReference type="NCBIfam" id="TIGR00324">
    <property type="entry name" value="endA"/>
    <property type="match status" value="1"/>
</dbReference>
<evidence type="ECO:0000259" key="9">
    <source>
        <dbReference type="Pfam" id="PF26577"/>
    </source>
</evidence>
<proteinExistence type="inferred from homology"/>
<evidence type="ECO:0000256" key="4">
    <source>
        <dbReference type="ARBA" id="ARBA00059865"/>
    </source>
</evidence>
<dbReference type="Pfam" id="PF01974">
    <property type="entry name" value="tRNA_int_endo"/>
    <property type="match status" value="1"/>
</dbReference>
<dbReference type="EMBL" id="KN846961">
    <property type="protein sequence ID" value="KIW64421.1"/>
    <property type="molecule type" value="Genomic_DNA"/>
</dbReference>
<protein>
    <recommendedName>
        <fullName evidence="5">tRNA-splicing endonuclease subunit Sen34</fullName>
        <ecNumber evidence="5">4.6.1.16</ecNumber>
    </recommendedName>
</protein>
<organism evidence="10 11">
    <name type="scientific">Phialophora macrospora</name>
    <dbReference type="NCBI Taxonomy" id="1851006"/>
    <lineage>
        <taxon>Eukaryota</taxon>
        <taxon>Fungi</taxon>
        <taxon>Dikarya</taxon>
        <taxon>Ascomycota</taxon>
        <taxon>Pezizomycotina</taxon>
        <taxon>Eurotiomycetes</taxon>
        <taxon>Chaetothyriomycetidae</taxon>
        <taxon>Chaetothyriales</taxon>
        <taxon>Herpotrichiellaceae</taxon>
        <taxon>Phialophora</taxon>
    </lineage>
</organism>
<dbReference type="GO" id="GO:0000214">
    <property type="term" value="C:tRNA-intron endonuclease complex"/>
    <property type="evidence" value="ECO:0007669"/>
    <property type="project" value="UniProtKB-UniRule"/>
</dbReference>
<evidence type="ECO:0000256" key="6">
    <source>
        <dbReference type="PIRSR" id="PIRSR017250-50"/>
    </source>
</evidence>